<keyword evidence="5" id="KW-1185">Reference proteome</keyword>
<dbReference type="Proteomes" id="UP000785171">
    <property type="component" value="Unassembled WGS sequence"/>
</dbReference>
<protein>
    <submittedName>
        <fullName evidence="3">Uncharacterized protein</fullName>
    </submittedName>
</protein>
<dbReference type="EMBL" id="MAYM02000813">
    <property type="protein sequence ID" value="RLN32487.1"/>
    <property type="molecule type" value="Genomic_DNA"/>
</dbReference>
<name>A0A3R7G4K4_9STRA</name>
<comment type="caution">
    <text evidence="3">The sequence shown here is derived from an EMBL/GenBank/DDBJ whole genome shotgun (WGS) entry which is preliminary data.</text>
</comment>
<organism evidence="3 6">
    <name type="scientific">Phytophthora kernoviae</name>
    <dbReference type="NCBI Taxonomy" id="325452"/>
    <lineage>
        <taxon>Eukaryota</taxon>
        <taxon>Sar</taxon>
        <taxon>Stramenopiles</taxon>
        <taxon>Oomycota</taxon>
        <taxon>Peronosporomycetes</taxon>
        <taxon>Peronosporales</taxon>
        <taxon>Peronosporaceae</taxon>
        <taxon>Phytophthora</taxon>
    </lineage>
</organism>
<dbReference type="Proteomes" id="UP000792063">
    <property type="component" value="Unassembled WGS sequence"/>
</dbReference>
<dbReference type="EMBL" id="JPWU03000392">
    <property type="protein sequence ID" value="KAG2517232.1"/>
    <property type="molecule type" value="Genomic_DNA"/>
</dbReference>
<proteinExistence type="predicted"/>
<evidence type="ECO:0000313" key="2">
    <source>
        <dbReference type="EMBL" id="KAG2517232.1"/>
    </source>
</evidence>
<reference evidence="1" key="3">
    <citation type="submission" date="2020-06" db="EMBL/GenBank/DDBJ databases">
        <authorList>
            <person name="Studholme D.J."/>
        </authorList>
    </citation>
    <scope>NUCLEOTIDE SEQUENCE</scope>
    <source>
        <strain evidence="1">NZFS 2646</strain>
        <strain evidence="2">NZFS 3630</strain>
    </source>
</reference>
<accession>A0A3R7G4K4</accession>
<evidence type="ECO:0000313" key="1">
    <source>
        <dbReference type="EMBL" id="KAG2515773.1"/>
    </source>
</evidence>
<evidence type="ECO:0000313" key="6">
    <source>
        <dbReference type="Proteomes" id="UP000285883"/>
    </source>
</evidence>
<dbReference type="Proteomes" id="UP000285624">
    <property type="component" value="Unassembled WGS sequence"/>
</dbReference>
<dbReference type="Proteomes" id="UP000285883">
    <property type="component" value="Unassembled WGS sequence"/>
</dbReference>
<sequence length="113" mass="12737">MRTPTNNPRISPTQCINTPSVTCTASTSNMTEYQQNNNIYSTFRTQAQRKAAQMTCSNCGLLFFRPLAVALDTSAFCSRDCQSSFEYLRDLQDIVDDRDTFQSPVGWTQSSEL</sequence>
<evidence type="ECO:0000313" key="4">
    <source>
        <dbReference type="EMBL" id="RLN76749.1"/>
    </source>
</evidence>
<gene>
    <name evidence="3" type="ORF">BBI17_008795</name>
    <name evidence="4" type="ORF">BBO99_00007309</name>
    <name evidence="1" type="ORF">JM16_006962</name>
    <name evidence="2" type="ORF">JM18_007092</name>
</gene>
<reference evidence="1" key="1">
    <citation type="journal article" date="2015" name="Genom Data">
        <title>Genome sequences of six Phytophthora species associated with forests in New Zealand.</title>
        <authorList>
            <person name="Studholme D.J."/>
            <person name="McDougal R.L."/>
            <person name="Sambles C."/>
            <person name="Hansen E."/>
            <person name="Hardy G."/>
            <person name="Grant M."/>
            <person name="Ganley R.J."/>
            <person name="Williams N.M."/>
        </authorList>
    </citation>
    <scope>NUCLEOTIDE SEQUENCE</scope>
    <source>
        <strain evidence="1">NZFS 2646</strain>
        <strain evidence="2">NZFS 3630</strain>
    </source>
</reference>
<reference evidence="5 6" key="2">
    <citation type="submission" date="2018-07" db="EMBL/GenBank/DDBJ databases">
        <title>Genome sequencing of oomycete isolates from Chile give support for New Zealand origin for Phytophthora kernoviae and make available the first Nothophytophthora sp. genome.</title>
        <authorList>
            <person name="Studholme D.J."/>
            <person name="Sanfuentes E."/>
            <person name="Panda P."/>
            <person name="Hill R."/>
            <person name="Sambles C."/>
            <person name="Grant M."/>
            <person name="Williams N.M."/>
            <person name="Mcdougal R.L."/>
        </authorList>
    </citation>
    <scope>NUCLEOTIDE SEQUENCE [LARGE SCALE GENOMIC DNA]</scope>
    <source>
        <strain evidence="3">Chile2</strain>
        <strain evidence="4">Chile4</strain>
    </source>
</reference>
<evidence type="ECO:0000313" key="3">
    <source>
        <dbReference type="EMBL" id="RLN32487.1"/>
    </source>
</evidence>
<dbReference type="EMBL" id="JPWV03000351">
    <property type="protein sequence ID" value="KAG2515773.1"/>
    <property type="molecule type" value="Genomic_DNA"/>
</dbReference>
<evidence type="ECO:0000313" key="5">
    <source>
        <dbReference type="Proteomes" id="UP000285624"/>
    </source>
</evidence>
<dbReference type="EMBL" id="MBDN02000294">
    <property type="protein sequence ID" value="RLN76749.1"/>
    <property type="molecule type" value="Genomic_DNA"/>
</dbReference>
<dbReference type="AlphaFoldDB" id="A0A3R7G4K4"/>